<dbReference type="PANTHER" id="PTHR24189">
    <property type="entry name" value="MYOTROPHIN"/>
    <property type="match status" value="1"/>
</dbReference>
<dbReference type="PRINTS" id="PR01415">
    <property type="entry name" value="ANKYRIN"/>
</dbReference>
<evidence type="ECO:0000256" key="1">
    <source>
        <dbReference type="ARBA" id="ARBA00022737"/>
    </source>
</evidence>
<accession>A0A3Q2XME1</accession>
<dbReference type="InterPro" id="IPR002110">
    <property type="entry name" value="Ankyrin_rpt"/>
</dbReference>
<dbReference type="GeneID" id="109519872"/>
<dbReference type="CTD" id="54851"/>
<name>A0A3Q2XME1_HIPCM</name>
<proteinExistence type="predicted"/>
<keyword evidence="5" id="KW-1185">Reference proteome</keyword>
<dbReference type="KEGG" id="hcq:109519872"/>
<keyword evidence="2 3" id="KW-0040">ANK repeat</keyword>
<reference evidence="4" key="1">
    <citation type="submission" date="2025-08" db="UniProtKB">
        <authorList>
            <consortium name="Ensembl"/>
        </authorList>
    </citation>
    <scope>IDENTIFICATION</scope>
</reference>
<sequence>MRLTQIRVLKTTFPPTHQQNSLSVFSLNPKNPERVVSMEFPDDFNQLDLLNTHNHLIPRGASCLWTGSKDEEGEMDDEEVHSEEWYLQKEESLKDKPAALILWAAENNRVSLVHRLLAAEASLVHSSDEDAYTPLHRAAYGNHVDVAAALLAAGSKVNARTVDGWTPLHSACRWGHVTMATLLLHHSADVNAQTNGGLTPLHLAASHSSSSKTDWRHTLELLLSQRHLKAGLRSNSGESASELARRNGPYHFLFEMVEDCASVFPSQ</sequence>
<feature type="repeat" description="ANK" evidence="3">
    <location>
        <begin position="163"/>
        <end position="195"/>
    </location>
</feature>
<evidence type="ECO:0000256" key="2">
    <source>
        <dbReference type="ARBA" id="ARBA00023043"/>
    </source>
</evidence>
<dbReference type="Ensembl" id="ENSHCOT00000012630.1">
    <property type="protein sequence ID" value="ENSHCOP00000001126.1"/>
    <property type="gene ID" value="ENSHCOG00000002022.1"/>
</dbReference>
<dbReference type="AlphaFoldDB" id="A0A3Q2XME1"/>
<reference evidence="4" key="2">
    <citation type="submission" date="2025-09" db="UniProtKB">
        <authorList>
            <consortium name="Ensembl"/>
        </authorList>
    </citation>
    <scope>IDENTIFICATION</scope>
</reference>
<dbReference type="SMART" id="SM00248">
    <property type="entry name" value="ANK"/>
    <property type="match status" value="3"/>
</dbReference>
<dbReference type="PROSITE" id="PS50088">
    <property type="entry name" value="ANK_REPEAT"/>
    <property type="match status" value="2"/>
</dbReference>
<dbReference type="PROSITE" id="PS50297">
    <property type="entry name" value="ANK_REP_REGION"/>
    <property type="match status" value="2"/>
</dbReference>
<dbReference type="InterPro" id="IPR050745">
    <property type="entry name" value="Multifunctional_regulatory"/>
</dbReference>
<dbReference type="InterPro" id="IPR036770">
    <property type="entry name" value="Ankyrin_rpt-contain_sf"/>
</dbReference>
<organism evidence="4 5">
    <name type="scientific">Hippocampus comes</name>
    <name type="common">Tiger tail seahorse</name>
    <dbReference type="NCBI Taxonomy" id="109280"/>
    <lineage>
        <taxon>Eukaryota</taxon>
        <taxon>Metazoa</taxon>
        <taxon>Chordata</taxon>
        <taxon>Craniata</taxon>
        <taxon>Vertebrata</taxon>
        <taxon>Euteleostomi</taxon>
        <taxon>Actinopterygii</taxon>
        <taxon>Neopterygii</taxon>
        <taxon>Teleostei</taxon>
        <taxon>Neoteleostei</taxon>
        <taxon>Acanthomorphata</taxon>
        <taxon>Syngnathiaria</taxon>
        <taxon>Syngnathiformes</taxon>
        <taxon>Syngnathoidei</taxon>
        <taxon>Syngnathidae</taxon>
        <taxon>Hippocampus</taxon>
    </lineage>
</organism>
<dbReference type="OrthoDB" id="19174at2759"/>
<evidence type="ECO:0000256" key="3">
    <source>
        <dbReference type="PROSITE-ProRule" id="PRU00023"/>
    </source>
</evidence>
<dbReference type="RefSeq" id="XP_019732253.1">
    <property type="nucleotide sequence ID" value="XM_019876694.1"/>
</dbReference>
<dbReference type="Pfam" id="PF12796">
    <property type="entry name" value="Ank_2"/>
    <property type="match status" value="1"/>
</dbReference>
<dbReference type="GeneTree" id="ENSGT00390000003919"/>
<dbReference type="OMA" id="CYIKPGL"/>
<dbReference type="Gene3D" id="1.25.40.20">
    <property type="entry name" value="Ankyrin repeat-containing domain"/>
    <property type="match status" value="2"/>
</dbReference>
<protein>
    <submittedName>
        <fullName evidence="4">Ankyrin repeat domain 49</fullName>
    </submittedName>
</protein>
<feature type="repeat" description="ANK" evidence="3">
    <location>
        <begin position="130"/>
        <end position="162"/>
    </location>
</feature>
<dbReference type="PANTHER" id="PTHR24189:SF73">
    <property type="entry name" value="ANKYRIN REPEAT AND SOCS BOX-CONTAINING 15B"/>
    <property type="match status" value="1"/>
</dbReference>
<evidence type="ECO:0000313" key="5">
    <source>
        <dbReference type="Proteomes" id="UP000264820"/>
    </source>
</evidence>
<dbReference type="SUPFAM" id="SSF48403">
    <property type="entry name" value="Ankyrin repeat"/>
    <property type="match status" value="1"/>
</dbReference>
<evidence type="ECO:0000313" key="4">
    <source>
        <dbReference type="Ensembl" id="ENSHCOP00000001126.1"/>
    </source>
</evidence>
<dbReference type="Proteomes" id="UP000264820">
    <property type="component" value="Unplaced"/>
</dbReference>
<keyword evidence="1" id="KW-0677">Repeat</keyword>
<dbReference type="STRING" id="109280.ENSHCOP00000001126"/>